<keyword evidence="12 19" id="KW-0520">NAD</keyword>
<dbReference type="PANTHER" id="PTHR43507">
    <property type="entry name" value="NADH-UBIQUINONE OXIDOREDUCTASE CHAIN 4"/>
    <property type="match status" value="1"/>
</dbReference>
<dbReference type="GO" id="GO:0048039">
    <property type="term" value="F:ubiquinone binding"/>
    <property type="evidence" value="ECO:0007669"/>
    <property type="project" value="TreeGrafter"/>
</dbReference>
<keyword evidence="15 19" id="KW-0472">Membrane</keyword>
<evidence type="ECO:0000256" key="14">
    <source>
        <dbReference type="ARBA" id="ARBA00023128"/>
    </source>
</evidence>
<comment type="similarity">
    <text evidence="2 19">Belongs to the complex I subunit 4 family.</text>
</comment>
<proteinExistence type="inferred from homology"/>
<dbReference type="GO" id="GO:0005743">
    <property type="term" value="C:mitochondrial inner membrane"/>
    <property type="evidence" value="ECO:0007669"/>
    <property type="project" value="UniProtKB-SubCell"/>
</dbReference>
<keyword evidence="11 19" id="KW-1133">Transmembrane helix</keyword>
<evidence type="ECO:0000256" key="8">
    <source>
        <dbReference type="ARBA" id="ARBA00022792"/>
    </source>
</evidence>
<feature type="transmembrane region" description="Helical" evidence="19">
    <location>
        <begin position="309"/>
        <end position="330"/>
    </location>
</feature>
<feature type="transmembrane region" description="Helical" evidence="19">
    <location>
        <begin position="379"/>
        <end position="409"/>
    </location>
</feature>
<feature type="domain" description="NADH:ubiquinone oxidoreductase chain 4 N-terminal" evidence="21">
    <location>
        <begin position="1"/>
        <end position="109"/>
    </location>
</feature>
<evidence type="ECO:0000256" key="17">
    <source>
        <dbReference type="ARBA" id="ARBA00024376"/>
    </source>
</evidence>
<evidence type="ECO:0000256" key="6">
    <source>
        <dbReference type="ARBA" id="ARBA00022660"/>
    </source>
</evidence>
<feature type="transmembrane region" description="Helical" evidence="19">
    <location>
        <begin position="116"/>
        <end position="137"/>
    </location>
</feature>
<dbReference type="EMBL" id="KR911907">
    <property type="protein sequence ID" value="ALP29112.1"/>
    <property type="molecule type" value="Genomic_DNA"/>
</dbReference>
<organism evidence="22">
    <name type="scientific">Microcebus murinus</name>
    <name type="common">Gray mouse lemur</name>
    <name type="synonym">Lemur murinus</name>
    <dbReference type="NCBI Taxonomy" id="30608"/>
    <lineage>
        <taxon>Eukaryota</taxon>
        <taxon>Metazoa</taxon>
        <taxon>Chordata</taxon>
        <taxon>Craniata</taxon>
        <taxon>Vertebrata</taxon>
        <taxon>Euteleostomi</taxon>
        <taxon>Mammalia</taxon>
        <taxon>Eutheria</taxon>
        <taxon>Euarchontoglires</taxon>
        <taxon>Primates</taxon>
        <taxon>Strepsirrhini</taxon>
        <taxon>Lemuriformes</taxon>
        <taxon>Cheirogaleidae</taxon>
        <taxon>Microcebus</taxon>
    </lineage>
</organism>
<evidence type="ECO:0000313" key="22">
    <source>
        <dbReference type="EMBL" id="AAK70566.1"/>
    </source>
</evidence>
<dbReference type="GO" id="GO:0042773">
    <property type="term" value="P:ATP synthesis coupled electron transport"/>
    <property type="evidence" value="ECO:0007669"/>
    <property type="project" value="InterPro"/>
</dbReference>
<evidence type="ECO:0000256" key="19">
    <source>
        <dbReference type="RuleBase" id="RU003297"/>
    </source>
</evidence>
<feature type="transmembrane region" description="Helical" evidence="19">
    <location>
        <begin position="284"/>
        <end position="303"/>
    </location>
</feature>
<evidence type="ECO:0000256" key="13">
    <source>
        <dbReference type="ARBA" id="ARBA00023075"/>
    </source>
</evidence>
<feature type="transmembrane region" description="Helical" evidence="19">
    <location>
        <begin position="223"/>
        <end position="244"/>
    </location>
</feature>
<keyword evidence="10 19" id="KW-0249">Electron transport</keyword>
<protein>
    <recommendedName>
        <fullName evidence="4 19">NADH-ubiquinone oxidoreductase chain 4</fullName>
        <ecNumber evidence="3 19">7.1.1.2</ecNumber>
    </recommendedName>
</protein>
<evidence type="ECO:0000256" key="5">
    <source>
        <dbReference type="ARBA" id="ARBA00022448"/>
    </source>
</evidence>
<dbReference type="InterPro" id="IPR003918">
    <property type="entry name" value="NADH_UbQ_OxRdtase"/>
</dbReference>
<sequence length="459" mass="52213">MLKIIIPTIMLFPVIWYSNNTMIWINMTSYSLMINLMTLPLLNQAGNNSNNFSLTFFSDSLSSPLLMLTVWLLPLMIMASQHHLMKESLTRKKLYLSMLISLQMFLIMTFSATELILFYILFEATLIPTLIIITRWGNQTERLNAGLYFLFYTLIGSLPLLVALIYVQISLGSLNYLVMNFWFQDTSSPWSSNLLWLACIMAFMVKMPLYGLHLWLPKAHVEAPIAGSMVLAAVLLKLGGYGMLRLTIILNPMTKIMAYPFIMLCLWGMIMTSSICLRQTDLKSLIAYSSVSHMALVIVAILMQTPWSFMGATALMIAHGLTSSMLFCLANSNYERIHSRTMLLARGLQAFLPLMATWWLLASLTNLALPPFINLIGELFVIMASFSWSNITIAMTGLNMLITALYSLYMLTMTQRGKFTYHIHNIKPSYTRENTLMSMHMLPLIMLTFNPKIIMGLTY</sequence>
<dbReference type="InterPro" id="IPR000260">
    <property type="entry name" value="NADH4_N"/>
</dbReference>
<dbReference type="NCBIfam" id="TIGR01972">
    <property type="entry name" value="NDH_I_M"/>
    <property type="match status" value="1"/>
</dbReference>
<geneLocation type="mitochondrion" evidence="22"/>
<gene>
    <name evidence="22" type="primary">ND4</name>
</gene>
<dbReference type="GO" id="GO:0003954">
    <property type="term" value="F:NADH dehydrogenase activity"/>
    <property type="evidence" value="ECO:0007669"/>
    <property type="project" value="TreeGrafter"/>
</dbReference>
<dbReference type="EC" id="7.1.1.2" evidence="3 19"/>
<dbReference type="GO" id="GO:0008137">
    <property type="term" value="F:NADH dehydrogenase (ubiquinone) activity"/>
    <property type="evidence" value="ECO:0007669"/>
    <property type="project" value="UniProtKB-UniRule"/>
</dbReference>
<feature type="transmembrane region" description="Helical" evidence="19">
    <location>
        <begin position="256"/>
        <end position="277"/>
    </location>
</feature>
<evidence type="ECO:0000256" key="9">
    <source>
        <dbReference type="ARBA" id="ARBA00022967"/>
    </source>
</evidence>
<evidence type="ECO:0000256" key="2">
    <source>
        <dbReference type="ARBA" id="ARBA00009025"/>
    </source>
</evidence>
<dbReference type="InterPro" id="IPR010227">
    <property type="entry name" value="NADH_Q_OxRdtase_chainM/4"/>
</dbReference>
<keyword evidence="13 19" id="KW-0830">Ubiquinone</keyword>
<dbReference type="PANTHER" id="PTHR43507:SF20">
    <property type="entry name" value="NADH-UBIQUINONE OXIDOREDUCTASE CHAIN 4"/>
    <property type="match status" value="1"/>
</dbReference>
<reference evidence="23" key="3">
    <citation type="journal article" date="2016" name="Mitochondrial DNA A DNA Mapp Seq Anal">
        <title>Complete mitochondrial genome of the gray mouse lemur, Microcebus murinus (Primates, Cheirogaleidae).</title>
        <authorList>
            <person name="Lecompte E."/>
            <person name="Crouau-Roy B."/>
            <person name="Aujard F."/>
            <person name="Holota H."/>
            <person name="Murienne J."/>
        </authorList>
    </citation>
    <scope>NUCLEOTIDE SEQUENCE</scope>
    <source>
        <strain evidence="23">203A</strain>
    </source>
</reference>
<evidence type="ECO:0000256" key="16">
    <source>
        <dbReference type="ARBA" id="ARBA00024313"/>
    </source>
</evidence>
<comment type="subcellular location">
    <subcellularLocation>
        <location evidence="1">Mitochondrion inner membrane</location>
        <topology evidence="1">Multi-pass membrane protein</topology>
    </subcellularLocation>
    <subcellularLocation>
        <location evidence="19">Mitochondrion membrane</location>
        <topology evidence="19">Multi-pass membrane protein</topology>
    </subcellularLocation>
</comment>
<dbReference type="Pfam" id="PF00361">
    <property type="entry name" value="Proton_antipo_M"/>
    <property type="match status" value="1"/>
</dbReference>
<feature type="transmembrane region" description="Helical" evidence="19">
    <location>
        <begin position="94"/>
        <end position="110"/>
    </location>
</feature>
<comment type="catalytic activity">
    <reaction evidence="18 19">
        <text>a ubiquinone + NADH + 5 H(+)(in) = a ubiquinol + NAD(+) + 4 H(+)(out)</text>
        <dbReference type="Rhea" id="RHEA:29091"/>
        <dbReference type="Rhea" id="RHEA-COMP:9565"/>
        <dbReference type="Rhea" id="RHEA-COMP:9566"/>
        <dbReference type="ChEBI" id="CHEBI:15378"/>
        <dbReference type="ChEBI" id="CHEBI:16389"/>
        <dbReference type="ChEBI" id="CHEBI:17976"/>
        <dbReference type="ChEBI" id="CHEBI:57540"/>
        <dbReference type="ChEBI" id="CHEBI:57945"/>
        <dbReference type="EC" id="7.1.1.2"/>
    </reaction>
</comment>
<comment type="subunit">
    <text evidence="17">Core subunit of respiratory chain NADH dehydrogenase (Complex I) which is composed of 45 different subunits.</text>
</comment>
<evidence type="ECO:0000256" key="15">
    <source>
        <dbReference type="ARBA" id="ARBA00023136"/>
    </source>
</evidence>
<feature type="transmembrane region" description="Helical" evidence="19">
    <location>
        <begin position="21"/>
        <end position="42"/>
    </location>
</feature>
<evidence type="ECO:0000259" key="21">
    <source>
        <dbReference type="Pfam" id="PF01059"/>
    </source>
</evidence>
<feature type="domain" description="NADH:quinone oxidoreductase/Mrp antiporter transmembrane" evidence="20">
    <location>
        <begin position="112"/>
        <end position="399"/>
    </location>
</feature>
<reference evidence="22" key="1">
    <citation type="journal article" date="2001" name="Mol. Phylogenet. Evol.">
        <title>Molecular phylogeny of the lemur family cheirogaleidae (primates) based on mitochondrial DNA sequences.</title>
        <authorList>
            <person name="Pastorini J."/>
            <person name="Martin R.D."/>
            <person name="Ehresmann P."/>
            <person name="Zimmermann E."/>
            <person name="Forstner M.R."/>
        </authorList>
    </citation>
    <scope>NUCLEOTIDE SEQUENCE</scope>
</reference>
<evidence type="ECO:0000259" key="20">
    <source>
        <dbReference type="Pfam" id="PF00361"/>
    </source>
</evidence>
<feature type="transmembrane region" description="Helical" evidence="19">
    <location>
        <begin position="54"/>
        <end position="73"/>
    </location>
</feature>
<keyword evidence="6 19" id="KW-0679">Respiratory chain</keyword>
<feature type="transmembrane region" description="Helical" evidence="19">
    <location>
        <begin position="351"/>
        <end position="373"/>
    </location>
</feature>
<evidence type="ECO:0000256" key="11">
    <source>
        <dbReference type="ARBA" id="ARBA00022989"/>
    </source>
</evidence>
<reference evidence="22" key="2">
    <citation type="journal article" date="2003" name="Proc. Natl. Acad. Sci. U.S.A.">
        <title>A molecular approach to comparative phylogeography of extant Malagasy lemurs.</title>
        <authorList>
            <person name="Pastorini J."/>
            <person name="Thalmann U."/>
            <person name="Martin R.D."/>
        </authorList>
    </citation>
    <scope>NUCLEOTIDE SEQUENCE</scope>
</reference>
<dbReference type="AlphaFoldDB" id="Q955S9"/>
<evidence type="ECO:0000256" key="3">
    <source>
        <dbReference type="ARBA" id="ARBA00012944"/>
    </source>
</evidence>
<keyword evidence="7 19" id="KW-0812">Transmembrane</keyword>
<comment type="function">
    <text evidence="16 19">Core subunit of the mitochondrial membrane respiratory chain NADH dehydrogenase (Complex I) which catalyzes electron transfer from NADH through the respiratory chain, using ubiquinone as an electron acceptor. Essential for the catalytic activity and assembly of complex I.</text>
</comment>
<keyword evidence="5 19" id="KW-0813">Transport</keyword>
<evidence type="ECO:0000256" key="7">
    <source>
        <dbReference type="ARBA" id="ARBA00022692"/>
    </source>
</evidence>
<accession>Q955S9</accession>
<evidence type="ECO:0000313" key="23">
    <source>
        <dbReference type="EMBL" id="ALP29112.1"/>
    </source>
</evidence>
<name>Q955S9_MICMU</name>
<evidence type="ECO:0000256" key="18">
    <source>
        <dbReference type="ARBA" id="ARBA00049551"/>
    </source>
</evidence>
<keyword evidence="8" id="KW-0999">Mitochondrion inner membrane</keyword>
<evidence type="ECO:0000256" key="1">
    <source>
        <dbReference type="ARBA" id="ARBA00004448"/>
    </source>
</evidence>
<evidence type="ECO:0000256" key="4">
    <source>
        <dbReference type="ARBA" id="ARBA00021006"/>
    </source>
</evidence>
<keyword evidence="14 19" id="KW-0496">Mitochondrion</keyword>
<feature type="transmembrane region" description="Helical" evidence="19">
    <location>
        <begin position="194"/>
        <end position="216"/>
    </location>
</feature>
<dbReference type="GO" id="GO:0015990">
    <property type="term" value="P:electron transport coupled proton transport"/>
    <property type="evidence" value="ECO:0007669"/>
    <property type="project" value="TreeGrafter"/>
</dbReference>
<keyword evidence="9" id="KW-1278">Translocase</keyword>
<dbReference type="InterPro" id="IPR001750">
    <property type="entry name" value="ND/Mrp_TM"/>
</dbReference>
<feature type="transmembrane region" description="Helical" evidence="19">
    <location>
        <begin position="149"/>
        <end position="174"/>
    </location>
</feature>
<dbReference type="EMBL" id="AF224628">
    <property type="protein sequence ID" value="AAK70566.1"/>
    <property type="molecule type" value="Genomic_DNA"/>
</dbReference>
<dbReference type="PRINTS" id="PR01437">
    <property type="entry name" value="NUOXDRDTASE4"/>
</dbReference>
<dbReference type="Pfam" id="PF01059">
    <property type="entry name" value="Oxidored_q5_N"/>
    <property type="match status" value="1"/>
</dbReference>
<evidence type="ECO:0000256" key="12">
    <source>
        <dbReference type="ARBA" id="ARBA00023027"/>
    </source>
</evidence>
<evidence type="ECO:0000256" key="10">
    <source>
        <dbReference type="ARBA" id="ARBA00022982"/>
    </source>
</evidence>